<proteinExistence type="predicted"/>
<dbReference type="Proteomes" id="UP000187283">
    <property type="component" value="Unassembled WGS sequence"/>
</dbReference>
<dbReference type="EMBL" id="LSSN01000961">
    <property type="protein sequence ID" value="OMJ21575.1"/>
    <property type="molecule type" value="Genomic_DNA"/>
</dbReference>
<name>A0A1R1Y445_9FUNG</name>
<comment type="caution">
    <text evidence="1">The sequence shown here is derived from an EMBL/GenBank/DDBJ whole genome shotgun (WGS) entry which is preliminary data.</text>
</comment>
<accession>A0A1R1Y445</accession>
<keyword evidence="2" id="KW-1185">Reference proteome</keyword>
<dbReference type="AlphaFoldDB" id="A0A1R1Y445"/>
<sequence length="167" mass="16858">MKKDFEALLNVFPKSRASFCHLSFLIPRVFPEQSAFAALASCTTGATAAAFAAALHSITGAAPAATALAPPPPTTTATAGILAAVTAGATAKIGLAIDGARIAELACGTATIGIVTCGKLFPFFSLYGATFPPPLLIGKLLVFNFTPCADIPVIKFTGIGCTVTSIP</sequence>
<evidence type="ECO:0000313" key="2">
    <source>
        <dbReference type="Proteomes" id="UP000187283"/>
    </source>
</evidence>
<reference evidence="1 2" key="1">
    <citation type="submission" date="2017-01" db="EMBL/GenBank/DDBJ databases">
        <authorList>
            <person name="Mah S.A."/>
            <person name="Swanson W.J."/>
            <person name="Moy G.W."/>
            <person name="Vacquier V.D."/>
        </authorList>
    </citation>
    <scope>NUCLEOTIDE SEQUENCE [LARGE SCALE GENOMIC DNA]</scope>
    <source>
        <strain evidence="1 2">GSMNP</strain>
    </source>
</reference>
<gene>
    <name evidence="1" type="ORF">AYI70_g3406</name>
</gene>
<organism evidence="1 2">
    <name type="scientific">Smittium culicis</name>
    <dbReference type="NCBI Taxonomy" id="133412"/>
    <lineage>
        <taxon>Eukaryota</taxon>
        <taxon>Fungi</taxon>
        <taxon>Fungi incertae sedis</taxon>
        <taxon>Zoopagomycota</taxon>
        <taxon>Kickxellomycotina</taxon>
        <taxon>Harpellomycetes</taxon>
        <taxon>Harpellales</taxon>
        <taxon>Legeriomycetaceae</taxon>
        <taxon>Smittium</taxon>
    </lineage>
</organism>
<evidence type="ECO:0000313" key="1">
    <source>
        <dbReference type="EMBL" id="OMJ21575.1"/>
    </source>
</evidence>
<protein>
    <submittedName>
        <fullName evidence="1">Uncharacterized protein</fullName>
    </submittedName>
</protein>